<protein>
    <submittedName>
        <fullName evidence="1">Uncharacterized protein</fullName>
    </submittedName>
</protein>
<dbReference type="Proteomes" id="UP000823638">
    <property type="component" value="Unassembled WGS sequence"/>
</dbReference>
<comment type="caution">
    <text evidence="1">The sequence shown here is derived from an EMBL/GenBank/DDBJ whole genome shotgun (WGS) entry which is preliminary data.</text>
</comment>
<evidence type="ECO:0000313" key="2">
    <source>
        <dbReference type="Proteomes" id="UP000823638"/>
    </source>
</evidence>
<reference evidence="1" key="2">
    <citation type="journal article" date="2021" name="PeerJ">
        <title>Extensive microbial diversity within the chicken gut microbiome revealed by metagenomics and culture.</title>
        <authorList>
            <person name="Gilroy R."/>
            <person name="Ravi A."/>
            <person name="Getino M."/>
            <person name="Pursley I."/>
            <person name="Horton D.L."/>
            <person name="Alikhan N.F."/>
            <person name="Baker D."/>
            <person name="Gharbi K."/>
            <person name="Hall N."/>
            <person name="Watson M."/>
            <person name="Adriaenssens E.M."/>
            <person name="Foster-Nyarko E."/>
            <person name="Jarju S."/>
            <person name="Secka A."/>
            <person name="Antonio M."/>
            <person name="Oren A."/>
            <person name="Chaudhuri R.R."/>
            <person name="La Ragione R."/>
            <person name="Hildebrand F."/>
            <person name="Pallen M.J."/>
        </authorList>
    </citation>
    <scope>NUCLEOTIDE SEQUENCE</scope>
    <source>
        <strain evidence="1">10532</strain>
    </source>
</reference>
<organism evidence="1 2">
    <name type="scientific">Candidatus Gallitreponema excrementavium</name>
    <dbReference type="NCBI Taxonomy" id="2840840"/>
    <lineage>
        <taxon>Bacteria</taxon>
        <taxon>Pseudomonadati</taxon>
        <taxon>Spirochaetota</taxon>
        <taxon>Spirochaetia</taxon>
        <taxon>Spirochaetales</taxon>
        <taxon>Candidatus Gallitreponema</taxon>
    </lineage>
</organism>
<name>A0A9D9HPM2_9SPIR</name>
<reference evidence="1" key="1">
    <citation type="submission" date="2020-10" db="EMBL/GenBank/DDBJ databases">
        <authorList>
            <person name="Gilroy R."/>
        </authorList>
    </citation>
    <scope>NUCLEOTIDE SEQUENCE</scope>
    <source>
        <strain evidence="1">10532</strain>
    </source>
</reference>
<dbReference type="AlphaFoldDB" id="A0A9D9HPM2"/>
<gene>
    <name evidence="1" type="ORF">IAA81_04710</name>
</gene>
<dbReference type="EMBL" id="JADIMM010000067">
    <property type="protein sequence ID" value="MBO8457513.1"/>
    <property type="molecule type" value="Genomic_DNA"/>
</dbReference>
<sequence length="134" mass="15023">EVLARGTCKKKNSLMPTQSSVPQPKANYPRIRHSRITICVFAGKNAVYLANQSCKDGKSKDLCHKYTASYPRIRLVPDSEVLAHGTCKKKNFLMPTQSSVPRKINFHQIPGSLSPIFHIFKNKKLKGLIFGVNL</sequence>
<proteinExistence type="predicted"/>
<accession>A0A9D9HPM2</accession>
<evidence type="ECO:0000313" key="1">
    <source>
        <dbReference type="EMBL" id="MBO8457513.1"/>
    </source>
</evidence>
<feature type="non-terminal residue" evidence="1">
    <location>
        <position position="1"/>
    </location>
</feature>